<dbReference type="GeneID" id="30909048"/>
<feature type="compositionally biased region" description="Polar residues" evidence="2">
    <location>
        <begin position="262"/>
        <end position="274"/>
    </location>
</feature>
<dbReference type="PANTHER" id="PTHR43096">
    <property type="entry name" value="DNAJ HOMOLOG 1, MITOCHONDRIAL-RELATED"/>
    <property type="match status" value="1"/>
</dbReference>
<feature type="region of interest" description="Disordered" evidence="2">
    <location>
        <begin position="676"/>
        <end position="728"/>
    </location>
</feature>
<organism evidence="5 6">
    <name type="scientific">Plasmodium coatneyi</name>
    <dbReference type="NCBI Taxonomy" id="208452"/>
    <lineage>
        <taxon>Eukaryota</taxon>
        <taxon>Sar</taxon>
        <taxon>Alveolata</taxon>
        <taxon>Apicomplexa</taxon>
        <taxon>Aconoidasida</taxon>
        <taxon>Haemosporida</taxon>
        <taxon>Plasmodiidae</taxon>
        <taxon>Plasmodium</taxon>
    </lineage>
</organism>
<reference evidence="6" key="1">
    <citation type="submission" date="2016-06" db="EMBL/GenBank/DDBJ databases">
        <title>First high quality genome sequence of Plasmodium coatneyi using continuous long reads from single molecule, real-time sequencing.</title>
        <authorList>
            <person name="Chien J.-T."/>
            <person name="Pakala S.B."/>
            <person name="Geraldo J.A."/>
            <person name="Lapp S.A."/>
            <person name="Barnwell J.W."/>
            <person name="Kissinger J.C."/>
            <person name="Galinski M.R."/>
            <person name="Humphrey J.C."/>
        </authorList>
    </citation>
    <scope>NUCLEOTIDE SEQUENCE [LARGE SCALE GENOMIC DNA]</scope>
    <source>
        <strain evidence="6">Hackeri</strain>
    </source>
</reference>
<keyword evidence="3" id="KW-1133">Transmembrane helix</keyword>
<feature type="region of interest" description="Disordered" evidence="2">
    <location>
        <begin position="787"/>
        <end position="820"/>
    </location>
</feature>
<feature type="region of interest" description="Disordered" evidence="2">
    <location>
        <begin position="262"/>
        <end position="332"/>
    </location>
</feature>
<evidence type="ECO:0000259" key="4">
    <source>
        <dbReference type="PROSITE" id="PS50076"/>
    </source>
</evidence>
<dbReference type="SUPFAM" id="SSF46565">
    <property type="entry name" value="Chaperone J-domain"/>
    <property type="match status" value="1"/>
</dbReference>
<dbReference type="Pfam" id="PF00226">
    <property type="entry name" value="DnaJ"/>
    <property type="match status" value="1"/>
</dbReference>
<dbReference type="RefSeq" id="XP_019914582.1">
    <property type="nucleotide sequence ID" value="XM_020059129.1"/>
</dbReference>
<evidence type="ECO:0000256" key="1">
    <source>
        <dbReference type="ARBA" id="ARBA00023186"/>
    </source>
</evidence>
<dbReference type="KEGG" id="pcot:PCOAH_00023220"/>
<dbReference type="CDD" id="cd06257">
    <property type="entry name" value="DnaJ"/>
    <property type="match status" value="1"/>
</dbReference>
<dbReference type="PRINTS" id="PR00625">
    <property type="entry name" value="JDOMAIN"/>
</dbReference>
<dbReference type="GO" id="GO:0005737">
    <property type="term" value="C:cytoplasm"/>
    <property type="evidence" value="ECO:0007669"/>
    <property type="project" value="TreeGrafter"/>
</dbReference>
<keyword evidence="6" id="KW-1185">Reference proteome</keyword>
<proteinExistence type="predicted"/>
<evidence type="ECO:0000256" key="2">
    <source>
        <dbReference type="SAM" id="MobiDB-lite"/>
    </source>
</evidence>
<keyword evidence="1" id="KW-0143">Chaperone</keyword>
<dbReference type="InterPro" id="IPR001623">
    <property type="entry name" value="DnaJ_domain"/>
</dbReference>
<keyword evidence="3" id="KW-0472">Membrane</keyword>
<feature type="region of interest" description="Disordered" evidence="2">
    <location>
        <begin position="125"/>
        <end position="160"/>
    </location>
</feature>
<dbReference type="EMBL" id="CP016246">
    <property type="protein sequence ID" value="ANQ07887.1"/>
    <property type="molecule type" value="Genomic_DNA"/>
</dbReference>
<dbReference type="Proteomes" id="UP000092716">
    <property type="component" value="Chromosome 8"/>
</dbReference>
<sequence>MKNNKATENYYLKGPPCNHANNALNKCTSYFDLSQIKQLYAPQSANGYEQIFSLPRKAKKTGRKSKKETSNTKGAIHSFHSDQYQNDTKRTVPVDMRQRKKMKFNAPNVDPHFFYSNSFDQTPRKHFSFNHTDPQNDESPKVYNPSGSVNKRVNKRTTSRDGSLNKYDFIRFVCSPTKKSVDNRSATCDSQICSPPKNCTTTNDASKNAPQTVVNNYTKWDKFFDPKGDPQNALKGGTKYAQNVTQNNDAKCATFFVRKSYPQNAPKTDPQNESIFDPKGGAKCVERVGTNETTNDDTGEDPQSGINNYPQSGESEQERTPQNGAQNNGLIDLDSHDSIDRLSRNFFINNKKIFISHFQKGADAQTKRVSSHSHNNGGNVPLRYDAPQGGWNKGKNEHNKWRENDEEVTPGGESFHWGHFAKVNSPHCEDYVHSEEENCRKENCIGGNYHAGEDERDDDDHHNNDTRYSDEEPTNRSNFLPDMNSFVRKNCNVTKSLYSHLDVPYNGSKEEIKKSYKEKIKVHHPDKGGSINKFLQLKLSYDILTNDKKRKMYDKYGHSILELLVSEKFQNYEISSSDEENKENEIIDEENVKMYDFFVQKYNNTSYLHNLGDLKMDSNQYNEFQKLIFHFFQHENPMFKNTFHLFPAYSPSVPPYRKKKTDKRRTGKIGAVEKEANEKQADKKRIPHLELSGSLDNSPDRFIPTKELLSSAESSQSRNDDSPSNYSTTKECSIYDVLSVEHVTNLFNELDDDFKCFYKKCIVNKIEQSELANKSKYGKKGMTKIVNSGNHHDVEGKNNPDDASTPVKQPTHHPFEKSPYDEDAATPLAQCELSQEKHTSNHCNRNETAHHTFGDIQTSPIAYKIINENNETHIAEFYRWFELFFNHHEGAEEAANEVPNHATQSGIATPTAAAPPRTQEETHSTQTNETNAEINSDPFRTFQYSAEKFSSFGKMMHRSCDTPNAQVNRDAQNGGSPSKFAHDKYGKTQHRDARGTTLLQTHTNATPSSANVTPRRSEKKSAHKITPLRSSITKGEDNNMTINVEEKYGFNLLKRSEQKIKDITHDFNYIYIGSDLMKKNKFVLFVKEESIKKFLKVKLLIEKIKKKSNLKLISVFEKEIEKNIKHMEYILLLTTHKDEFLPLNDFYLLDRNIFTKDHYCIPLYIKKNSISRPTHFHIRWIVYTLQSLILFNFFFKKANKYMCAFPFFNYKYNLVKHSLDREEKNNSSIHHDVKNFYIFFQQYIIKNKPQYLKYFPHSIILPLKNDASPNDQNKKPVCVNMSSILVLTSNKPIPCTEW</sequence>
<feature type="compositionally biased region" description="Polar residues" evidence="2">
    <location>
        <begin position="304"/>
        <end position="329"/>
    </location>
</feature>
<feature type="compositionally biased region" description="Basic and acidic residues" evidence="2">
    <location>
        <begin position="676"/>
        <end position="688"/>
    </location>
</feature>
<feature type="compositionally biased region" description="Polar residues" evidence="2">
    <location>
        <begin position="1004"/>
        <end position="1014"/>
    </location>
</feature>
<feature type="region of interest" description="Disordered" evidence="2">
    <location>
        <begin position="900"/>
        <end position="932"/>
    </location>
</feature>
<evidence type="ECO:0000313" key="5">
    <source>
        <dbReference type="EMBL" id="ANQ07887.1"/>
    </source>
</evidence>
<feature type="region of interest" description="Disordered" evidence="2">
    <location>
        <begin position="450"/>
        <end position="481"/>
    </location>
</feature>
<dbReference type="Gene3D" id="1.10.287.110">
    <property type="entry name" value="DnaJ domain"/>
    <property type="match status" value="1"/>
</dbReference>
<evidence type="ECO:0000313" key="6">
    <source>
        <dbReference type="Proteomes" id="UP000092716"/>
    </source>
</evidence>
<dbReference type="OrthoDB" id="10250354at2759"/>
<feature type="region of interest" description="Disordered" evidence="2">
    <location>
        <begin position="365"/>
        <end position="393"/>
    </location>
</feature>
<feature type="compositionally biased region" description="Basic and acidic residues" evidence="2">
    <location>
        <begin position="459"/>
        <end position="474"/>
    </location>
</feature>
<accession>A0A1B1DZ66</accession>
<feature type="transmembrane region" description="Helical" evidence="3">
    <location>
        <begin position="1176"/>
        <end position="1195"/>
    </location>
</feature>
<feature type="compositionally biased region" description="Polar residues" evidence="2">
    <location>
        <begin position="711"/>
        <end position="728"/>
    </location>
</feature>
<dbReference type="GO" id="GO:0042026">
    <property type="term" value="P:protein refolding"/>
    <property type="evidence" value="ECO:0007669"/>
    <property type="project" value="TreeGrafter"/>
</dbReference>
<gene>
    <name evidence="5" type="ORF">PCOAH_00023220</name>
</gene>
<evidence type="ECO:0000256" key="3">
    <source>
        <dbReference type="SAM" id="Phobius"/>
    </source>
</evidence>
<feature type="region of interest" description="Disordered" evidence="2">
    <location>
        <begin position="1004"/>
        <end position="1025"/>
    </location>
</feature>
<feature type="compositionally biased region" description="Low complexity" evidence="2">
    <location>
        <begin position="908"/>
        <end position="917"/>
    </location>
</feature>
<keyword evidence="3" id="KW-0812">Transmembrane</keyword>
<feature type="domain" description="J" evidence="4">
    <location>
        <begin position="496"/>
        <end position="557"/>
    </location>
</feature>
<dbReference type="VEuPathDB" id="PlasmoDB:PCOAH_00023220"/>
<dbReference type="GO" id="GO:0051082">
    <property type="term" value="F:unfolded protein binding"/>
    <property type="evidence" value="ECO:0007669"/>
    <property type="project" value="TreeGrafter"/>
</dbReference>
<dbReference type="InterPro" id="IPR036869">
    <property type="entry name" value="J_dom_sf"/>
</dbReference>
<name>A0A1B1DZ66_9APIC</name>
<dbReference type="PROSITE" id="PS50076">
    <property type="entry name" value="DNAJ_2"/>
    <property type="match status" value="1"/>
</dbReference>
<feature type="compositionally biased region" description="Basic and acidic residues" evidence="2">
    <location>
        <begin position="790"/>
        <end position="800"/>
    </location>
</feature>
<protein>
    <recommendedName>
        <fullName evidence="4">J domain-containing protein</fullName>
    </recommendedName>
</protein>
<dbReference type="SMART" id="SM00271">
    <property type="entry name" value="DnaJ"/>
    <property type="match status" value="1"/>
</dbReference>
<dbReference type="PANTHER" id="PTHR43096:SF52">
    <property type="entry name" value="DNAJ HOMOLOG 1, MITOCHONDRIAL-RELATED"/>
    <property type="match status" value="1"/>
</dbReference>